<sequence>MEFLMGLNDSFSSIRSQILLMEPLPSVNRAYSLLLQEERNRSIHDVPTSILEHSAMAANRNQPPKFLSSKTKSSGKKPNYYCDFCDTEGHSESRCFKKHGYPPRKISKSNSRDHHTPGQTLESRFANAAVDQSGTLTFTPEQYNQLLALIPSDPVLPLPIQDSFKDSVLS</sequence>
<proteinExistence type="predicted"/>
<comment type="caution">
    <text evidence="1">The sequence shown here is derived from an EMBL/GenBank/DDBJ whole genome shotgun (WGS) entry which is preliminary data.</text>
</comment>
<keyword evidence="2" id="KW-1185">Reference proteome</keyword>
<evidence type="ECO:0000313" key="2">
    <source>
        <dbReference type="Proteomes" id="UP000826271"/>
    </source>
</evidence>
<gene>
    <name evidence="1" type="ORF">BUALT_Bualt01G0002100</name>
</gene>
<reference evidence="1" key="1">
    <citation type="submission" date="2019-10" db="EMBL/GenBank/DDBJ databases">
        <authorList>
            <person name="Zhang R."/>
            <person name="Pan Y."/>
            <person name="Wang J."/>
            <person name="Ma R."/>
            <person name="Yu S."/>
        </authorList>
    </citation>
    <scope>NUCLEOTIDE SEQUENCE</scope>
    <source>
        <strain evidence="1">LA-IB0</strain>
        <tissue evidence="1">Leaf</tissue>
    </source>
</reference>
<protein>
    <submittedName>
        <fullName evidence="1">Uncharacterized protein</fullName>
    </submittedName>
</protein>
<dbReference type="EMBL" id="WHWC01000001">
    <property type="protein sequence ID" value="KAG8389661.1"/>
    <property type="molecule type" value="Genomic_DNA"/>
</dbReference>
<name>A0AAV6Y3B1_9LAMI</name>
<accession>A0AAV6Y3B1</accession>
<dbReference type="PANTHER" id="PTHR34222">
    <property type="entry name" value="GAG_PRE-INTEGRS DOMAIN-CONTAINING PROTEIN"/>
    <property type="match status" value="1"/>
</dbReference>
<dbReference type="PANTHER" id="PTHR34222:SF99">
    <property type="entry name" value="PROTEIN, PUTATIVE-RELATED"/>
    <property type="match status" value="1"/>
</dbReference>
<organism evidence="1 2">
    <name type="scientific">Buddleja alternifolia</name>
    <dbReference type="NCBI Taxonomy" id="168488"/>
    <lineage>
        <taxon>Eukaryota</taxon>
        <taxon>Viridiplantae</taxon>
        <taxon>Streptophyta</taxon>
        <taxon>Embryophyta</taxon>
        <taxon>Tracheophyta</taxon>
        <taxon>Spermatophyta</taxon>
        <taxon>Magnoliopsida</taxon>
        <taxon>eudicotyledons</taxon>
        <taxon>Gunneridae</taxon>
        <taxon>Pentapetalae</taxon>
        <taxon>asterids</taxon>
        <taxon>lamiids</taxon>
        <taxon>Lamiales</taxon>
        <taxon>Scrophulariaceae</taxon>
        <taxon>Buddlejeae</taxon>
        <taxon>Buddleja</taxon>
    </lineage>
</organism>
<evidence type="ECO:0000313" key="1">
    <source>
        <dbReference type="EMBL" id="KAG8389661.1"/>
    </source>
</evidence>
<dbReference type="AlphaFoldDB" id="A0AAV6Y3B1"/>
<dbReference type="Proteomes" id="UP000826271">
    <property type="component" value="Unassembled WGS sequence"/>
</dbReference>